<evidence type="ECO:0000313" key="1">
    <source>
        <dbReference type="EMBL" id="KKK52452.1"/>
    </source>
</evidence>
<gene>
    <name evidence="1" type="ORF">LCGC14_3104760</name>
</gene>
<accession>A0A0F8W6T6</accession>
<sequence length="181" mass="20619">EKGYATRIPLPLLDWVDREMTAASVTPLPNHPRQFRLYRGEGRSRMSDEPVNYEALRRGVAAHCGVEPDDLSFFPSQNLINLNIDGEGPILLRETPMQRHAVAWMERDGDYWHVFQGVIDPQEADKLRGSWAMKHIGQIRGGSVINWMEMKLEERVAADRELAEAFAQLRNEAQEEGPEGP</sequence>
<name>A0A0F8W6T6_9ZZZZ</name>
<dbReference type="AlphaFoldDB" id="A0A0F8W6T6"/>
<reference evidence="1" key="1">
    <citation type="journal article" date="2015" name="Nature">
        <title>Complex archaea that bridge the gap between prokaryotes and eukaryotes.</title>
        <authorList>
            <person name="Spang A."/>
            <person name="Saw J.H."/>
            <person name="Jorgensen S.L."/>
            <person name="Zaremba-Niedzwiedzka K."/>
            <person name="Martijn J."/>
            <person name="Lind A.E."/>
            <person name="van Eijk R."/>
            <person name="Schleper C."/>
            <person name="Guy L."/>
            <person name="Ettema T.J."/>
        </authorList>
    </citation>
    <scope>NUCLEOTIDE SEQUENCE</scope>
</reference>
<proteinExistence type="predicted"/>
<dbReference type="EMBL" id="LAZR01067010">
    <property type="protein sequence ID" value="KKK52452.1"/>
    <property type="molecule type" value="Genomic_DNA"/>
</dbReference>
<comment type="caution">
    <text evidence="1">The sequence shown here is derived from an EMBL/GenBank/DDBJ whole genome shotgun (WGS) entry which is preliminary data.</text>
</comment>
<protein>
    <submittedName>
        <fullName evidence="1">Uncharacterized protein</fullName>
    </submittedName>
</protein>
<feature type="non-terminal residue" evidence="1">
    <location>
        <position position="1"/>
    </location>
</feature>
<organism evidence="1">
    <name type="scientific">marine sediment metagenome</name>
    <dbReference type="NCBI Taxonomy" id="412755"/>
    <lineage>
        <taxon>unclassified sequences</taxon>
        <taxon>metagenomes</taxon>
        <taxon>ecological metagenomes</taxon>
    </lineage>
</organism>